<name>A0A3P7N210_DIBLA</name>
<protein>
    <submittedName>
        <fullName evidence="1">Uncharacterized protein</fullName>
    </submittedName>
</protein>
<evidence type="ECO:0000313" key="2">
    <source>
        <dbReference type="Proteomes" id="UP000281553"/>
    </source>
</evidence>
<organism evidence="1 2">
    <name type="scientific">Dibothriocephalus latus</name>
    <name type="common">Fish tapeworm</name>
    <name type="synonym">Diphyllobothrium latum</name>
    <dbReference type="NCBI Taxonomy" id="60516"/>
    <lineage>
        <taxon>Eukaryota</taxon>
        <taxon>Metazoa</taxon>
        <taxon>Spiralia</taxon>
        <taxon>Lophotrochozoa</taxon>
        <taxon>Platyhelminthes</taxon>
        <taxon>Cestoda</taxon>
        <taxon>Eucestoda</taxon>
        <taxon>Diphyllobothriidea</taxon>
        <taxon>Diphyllobothriidae</taxon>
        <taxon>Dibothriocephalus</taxon>
    </lineage>
</organism>
<dbReference type="AlphaFoldDB" id="A0A3P7N210"/>
<accession>A0A3P7N210</accession>
<evidence type="ECO:0000313" key="1">
    <source>
        <dbReference type="EMBL" id="VDN24951.1"/>
    </source>
</evidence>
<proteinExistence type="predicted"/>
<reference evidence="1 2" key="1">
    <citation type="submission" date="2018-11" db="EMBL/GenBank/DDBJ databases">
        <authorList>
            <consortium name="Pathogen Informatics"/>
        </authorList>
    </citation>
    <scope>NUCLEOTIDE SEQUENCE [LARGE SCALE GENOMIC DNA]</scope>
</reference>
<dbReference type="Proteomes" id="UP000281553">
    <property type="component" value="Unassembled WGS sequence"/>
</dbReference>
<keyword evidence="2" id="KW-1185">Reference proteome</keyword>
<sequence length="108" mass="11881">MALLQQVDQLNGDMDAAVDALRHQQSKFENERMRAVMDVRKLRAQLAEAVALLEQSKVSIDGKLTQRNPLSLSTSANLTDNPSLSGVFVSLSLSVFTVRVFSPNSLSY</sequence>
<gene>
    <name evidence="1" type="ORF">DILT_LOCUS14535</name>
</gene>
<dbReference type="OrthoDB" id="6233681at2759"/>
<dbReference type="EMBL" id="UYRU01074707">
    <property type="protein sequence ID" value="VDN24951.1"/>
    <property type="molecule type" value="Genomic_DNA"/>
</dbReference>